<dbReference type="WBParaSite" id="NBR_0000884801-mRNA-1">
    <property type="protein sequence ID" value="NBR_0000884801-mRNA-1"/>
    <property type="gene ID" value="NBR_0000884801"/>
</dbReference>
<evidence type="ECO:0000259" key="2">
    <source>
        <dbReference type="PROSITE" id="PS50202"/>
    </source>
</evidence>
<comment type="function">
    <text evidence="1">Central component in molecular interactions underlying sperm crawling. Forms an extensive filament system that extends from sperm villipoda, along the leading edge of the pseudopod.</text>
</comment>
<evidence type="ECO:0000313" key="5">
    <source>
        <dbReference type="WBParaSite" id="NBR_0000884801-mRNA-1"/>
    </source>
</evidence>
<dbReference type="Gene3D" id="2.60.40.10">
    <property type="entry name" value="Immunoglobulins"/>
    <property type="match status" value="2"/>
</dbReference>
<evidence type="ECO:0000313" key="4">
    <source>
        <dbReference type="Proteomes" id="UP000271162"/>
    </source>
</evidence>
<protein>
    <recommendedName>
        <fullName evidence="1">Major sperm protein</fullName>
    </recommendedName>
</protein>
<dbReference type="Proteomes" id="UP000271162">
    <property type="component" value="Unassembled WGS sequence"/>
</dbReference>
<organism evidence="5">
    <name type="scientific">Nippostrongylus brasiliensis</name>
    <name type="common">Rat hookworm</name>
    <dbReference type="NCBI Taxonomy" id="27835"/>
    <lineage>
        <taxon>Eukaryota</taxon>
        <taxon>Metazoa</taxon>
        <taxon>Ecdysozoa</taxon>
        <taxon>Nematoda</taxon>
        <taxon>Chromadorea</taxon>
        <taxon>Rhabditida</taxon>
        <taxon>Rhabditina</taxon>
        <taxon>Rhabditomorpha</taxon>
        <taxon>Strongyloidea</taxon>
        <taxon>Heligmosomidae</taxon>
        <taxon>Nippostrongylus</taxon>
    </lineage>
</organism>
<dbReference type="InterPro" id="IPR008962">
    <property type="entry name" value="PapD-like_sf"/>
</dbReference>
<reference evidence="3 4" key="2">
    <citation type="submission" date="2018-11" db="EMBL/GenBank/DDBJ databases">
        <authorList>
            <consortium name="Pathogen Informatics"/>
        </authorList>
    </citation>
    <scope>NUCLEOTIDE SEQUENCE [LARGE SCALE GENOMIC DNA]</scope>
</reference>
<dbReference type="OMA" id="THRISND"/>
<dbReference type="Pfam" id="PF00635">
    <property type="entry name" value="Motile_Sperm"/>
    <property type="match status" value="2"/>
</dbReference>
<dbReference type="AlphaFoldDB" id="A0A0N4Y031"/>
<sequence length="214" mass="23246">MPLGVEPVEAKLPAIGGQSTHLLRNNTDKKMMFKVKSSNNDEYRVKPVFGFVDPSGNTSIEVTRLSGAPSQDKLVVQFAPAPSEATDAKEAFGHVDNVSFHNIMPISVEPSDAIVSACGGETTHRISNDTNQRVMFKVKTNNTDDYRVQPAVGFIDASSNINLQVIRKNGAPSNDRLVVQFAPAPSDVTDARAAFRNMNNIPNDQMFTVNLSAQ</sequence>
<dbReference type="EMBL" id="UYSL01020059">
    <property type="protein sequence ID" value="VDL72438.1"/>
    <property type="molecule type" value="Genomic_DNA"/>
</dbReference>
<proteinExistence type="predicted"/>
<dbReference type="PANTHER" id="PTHR22947:SF7">
    <property type="entry name" value="MSP DOMAIN-CONTAINING PROTEIN-RELATED"/>
    <property type="match status" value="1"/>
</dbReference>
<accession>A0A0N4Y031</accession>
<evidence type="ECO:0000256" key="1">
    <source>
        <dbReference type="RuleBase" id="RU003425"/>
    </source>
</evidence>
<dbReference type="STRING" id="27835.A0A0N4Y031"/>
<evidence type="ECO:0000313" key="3">
    <source>
        <dbReference type="EMBL" id="VDL72438.1"/>
    </source>
</evidence>
<reference evidence="5" key="1">
    <citation type="submission" date="2017-02" db="UniProtKB">
        <authorList>
            <consortium name="WormBaseParasite"/>
        </authorList>
    </citation>
    <scope>IDENTIFICATION</scope>
</reference>
<feature type="domain" description="MSP" evidence="2">
    <location>
        <begin position="105"/>
        <end position="214"/>
    </location>
</feature>
<dbReference type="SUPFAM" id="SSF49354">
    <property type="entry name" value="PapD-like"/>
    <property type="match status" value="2"/>
</dbReference>
<keyword evidence="1" id="KW-0963">Cytoplasm</keyword>
<feature type="domain" description="MSP" evidence="2">
    <location>
        <begin position="2"/>
        <end position="105"/>
    </location>
</feature>
<dbReference type="InterPro" id="IPR000535">
    <property type="entry name" value="MSP_dom"/>
</dbReference>
<dbReference type="PANTHER" id="PTHR22947">
    <property type="entry name" value="MAJOR SPERM PROTEIN"/>
    <property type="match status" value="1"/>
</dbReference>
<dbReference type="InterPro" id="IPR051774">
    <property type="entry name" value="Sperm-specific_class_P"/>
</dbReference>
<gene>
    <name evidence="3" type="ORF">NBR_LOCUS8849</name>
</gene>
<dbReference type="PROSITE" id="PS50202">
    <property type="entry name" value="MSP"/>
    <property type="match status" value="2"/>
</dbReference>
<dbReference type="InterPro" id="IPR013783">
    <property type="entry name" value="Ig-like_fold"/>
</dbReference>
<keyword evidence="4" id="KW-1185">Reference proteome</keyword>
<name>A0A0N4Y031_NIPBR</name>
<keyword evidence="1" id="KW-0206">Cytoskeleton</keyword>